<evidence type="ECO:0000256" key="3">
    <source>
        <dbReference type="ARBA" id="ARBA00022758"/>
    </source>
</evidence>
<keyword evidence="4 5" id="KW-0648">Protein biosynthesis</keyword>
<evidence type="ECO:0000256" key="7">
    <source>
        <dbReference type="SAM" id="MobiDB-lite"/>
    </source>
</evidence>
<dbReference type="InterPro" id="IPR005139">
    <property type="entry name" value="PCRF"/>
</dbReference>
<comment type="PTM">
    <text evidence="5">Methylated by PrmC. Methylation increases the termination efficiency of RF2.</text>
</comment>
<keyword evidence="5" id="KW-0963">Cytoplasm</keyword>
<reference evidence="9 10" key="1">
    <citation type="submission" date="2016-04" db="EMBL/GenBank/DDBJ databases">
        <authorList>
            <consortium name="Pathogen Informatics"/>
        </authorList>
    </citation>
    <scope>NUCLEOTIDE SEQUENCE [LARGE SCALE GENOMIC DNA]</scope>
    <source>
        <strain evidence="9 10">H050680373</strain>
    </source>
</reference>
<evidence type="ECO:0000313" key="10">
    <source>
        <dbReference type="Proteomes" id="UP000076848"/>
    </source>
</evidence>
<keyword evidence="3" id="KW-0688">Ribosomal frameshifting</keyword>
<dbReference type="Gene3D" id="3.30.70.1660">
    <property type="match status" value="1"/>
</dbReference>
<evidence type="ECO:0000259" key="8">
    <source>
        <dbReference type="PROSITE" id="PS00745"/>
    </source>
</evidence>
<evidence type="ECO:0000256" key="4">
    <source>
        <dbReference type="ARBA" id="ARBA00022917"/>
    </source>
</evidence>
<dbReference type="SMART" id="SM00937">
    <property type="entry name" value="PCRF"/>
    <property type="match status" value="1"/>
</dbReference>
<dbReference type="AntiFam" id="ANF00021">
    <property type="entry name" value="Incorrect frame translation"/>
</dbReference>
<evidence type="ECO:0000256" key="2">
    <source>
        <dbReference type="ARBA" id="ARBA00022481"/>
    </source>
</evidence>
<keyword evidence="2 5" id="KW-0488">Methylation</keyword>
<dbReference type="HAMAP" id="MF_00094">
    <property type="entry name" value="Rel_fac_2"/>
    <property type="match status" value="1"/>
</dbReference>
<comment type="similarity">
    <text evidence="1 5">Belongs to the prokaryotic/mitochondrial release factor family.</text>
</comment>
<dbReference type="InterPro" id="IPR045853">
    <property type="entry name" value="Pep_chain_release_fac_I_sf"/>
</dbReference>
<dbReference type="PROSITE" id="PS00745">
    <property type="entry name" value="RF_PROK_I"/>
    <property type="match status" value="1"/>
</dbReference>
<gene>
    <name evidence="5 9" type="primary">prfB</name>
    <name evidence="9" type="ORF">SAMEA3906486_03740</name>
</gene>
<protein>
    <recommendedName>
        <fullName evidence="5 6">Peptide chain release factor 2</fullName>
        <shortName evidence="5">RF-2</shortName>
    </recommendedName>
</protein>
<dbReference type="GO" id="GO:0005737">
    <property type="term" value="C:cytoplasm"/>
    <property type="evidence" value="ECO:0007669"/>
    <property type="project" value="UniProtKB-SubCell"/>
</dbReference>
<dbReference type="Pfam" id="PF03462">
    <property type="entry name" value="PCRF"/>
    <property type="match status" value="1"/>
</dbReference>
<organism evidence="9 10">
    <name type="scientific">Bordetella ansorpii</name>
    <dbReference type="NCBI Taxonomy" id="288768"/>
    <lineage>
        <taxon>Bacteria</taxon>
        <taxon>Pseudomonadati</taxon>
        <taxon>Pseudomonadota</taxon>
        <taxon>Betaproteobacteria</taxon>
        <taxon>Burkholderiales</taxon>
        <taxon>Alcaligenaceae</taxon>
        <taxon>Bordetella</taxon>
    </lineage>
</organism>
<comment type="function">
    <text evidence="5">Peptide chain release factor 2 directs the termination of translation in response to the peptide chain termination codons UGA and UAA.</text>
</comment>
<name>A0A157SNB2_9BORD</name>
<dbReference type="EMBL" id="FKIF01000007">
    <property type="protein sequence ID" value="SAI71771.1"/>
    <property type="molecule type" value="Genomic_DNA"/>
</dbReference>
<dbReference type="PANTHER" id="PTHR43116">
    <property type="entry name" value="PEPTIDE CHAIN RELEASE FACTOR 2"/>
    <property type="match status" value="1"/>
</dbReference>
<dbReference type="GO" id="GO:0016149">
    <property type="term" value="F:translation release factor activity, codon specific"/>
    <property type="evidence" value="ECO:0007669"/>
    <property type="project" value="UniProtKB-UniRule"/>
</dbReference>
<feature type="region of interest" description="Disordered" evidence="7">
    <location>
        <begin position="60"/>
        <end position="107"/>
    </location>
</feature>
<dbReference type="AlphaFoldDB" id="A0A157SNB2"/>
<feature type="compositionally biased region" description="Low complexity" evidence="7">
    <location>
        <begin position="94"/>
        <end position="107"/>
    </location>
</feature>
<dbReference type="GO" id="GO:0075523">
    <property type="term" value="P:viral translational frameshifting"/>
    <property type="evidence" value="ECO:0007669"/>
    <property type="project" value="UniProtKB-KW"/>
</dbReference>
<dbReference type="InterPro" id="IPR000352">
    <property type="entry name" value="Pep_chain_release_fac_I"/>
</dbReference>
<feature type="domain" description="Prokaryotic-type class I peptide chain release factors" evidence="8">
    <location>
        <begin position="335"/>
        <end position="351"/>
    </location>
</feature>
<comment type="subcellular location">
    <subcellularLocation>
        <location evidence="5">Cytoplasm</location>
    </subcellularLocation>
</comment>
<dbReference type="SUPFAM" id="SSF75620">
    <property type="entry name" value="Release factor"/>
    <property type="match status" value="1"/>
</dbReference>
<evidence type="ECO:0000256" key="6">
    <source>
        <dbReference type="NCBIfam" id="TIGR00020"/>
    </source>
</evidence>
<dbReference type="Gene3D" id="3.30.160.20">
    <property type="match status" value="1"/>
</dbReference>
<accession>A0A157SNB2</accession>
<proteinExistence type="inferred from homology"/>
<dbReference type="Proteomes" id="UP000076848">
    <property type="component" value="Unassembled WGS sequence"/>
</dbReference>
<dbReference type="Pfam" id="PF00472">
    <property type="entry name" value="RF-1"/>
    <property type="match status" value="1"/>
</dbReference>
<dbReference type="FunFam" id="3.30.160.20:FF:000010">
    <property type="entry name" value="Peptide chain release factor 2"/>
    <property type="match status" value="1"/>
</dbReference>
<dbReference type="STRING" id="288768.SAMEA3906486_03740"/>
<dbReference type="Gene3D" id="1.20.58.410">
    <property type="entry name" value="Release factor"/>
    <property type="match status" value="1"/>
</dbReference>
<dbReference type="InterPro" id="IPR004374">
    <property type="entry name" value="PrfB"/>
</dbReference>
<dbReference type="PANTHER" id="PTHR43116:SF3">
    <property type="entry name" value="CLASS I PEPTIDE CHAIN RELEASE FACTOR"/>
    <property type="match status" value="1"/>
</dbReference>
<dbReference type="NCBIfam" id="TIGR00020">
    <property type="entry name" value="prfB"/>
    <property type="match status" value="1"/>
</dbReference>
<feature type="modified residue" description="N5-methylglutamine" evidence="5">
    <location>
        <position position="342"/>
    </location>
</feature>
<evidence type="ECO:0000313" key="9">
    <source>
        <dbReference type="EMBL" id="SAI71771.1"/>
    </source>
</evidence>
<keyword evidence="10" id="KW-1185">Reference proteome</keyword>
<evidence type="ECO:0000256" key="5">
    <source>
        <dbReference type="HAMAP-Rule" id="MF_00094"/>
    </source>
</evidence>
<evidence type="ECO:0000256" key="1">
    <source>
        <dbReference type="ARBA" id="ARBA00010835"/>
    </source>
</evidence>
<sequence length="455" mass="50691">MERHGVGAVGDRARRIGLPIQPHGHKRRPRAAFAHPVQAPCLLTSLAGCDTACASPHTYHSTFRTPPNRSPPDKLKCQVSQKSHQGSPWKPNARTRSPPASPTTRSASWRYGGIFDYDAKTERLHVVNAELEDPAVWNDPKHAQDLGREKKSLEDVVTTLTELGNGVADARELFELAAADNDDATLEAIEQDANGFQERLEGLEFRRMFSNPADPLNCFVDIQAGAGGTEAQDWASMLLRQYLKYAERKGFKAEVLEESEGEVAGLKSATIKLEGEYAFGYLRTETGVHRLVRKSPFDSSGGRHTSFASVFVYPEIDDSFEIEVNPADLRVDTYRASGAGGQHINKTDSAVRLTHIPTGIVVQCQNDRSQHRNRAEAMQMLKSRLYELEMRNRMAEQQKLEDSKTDVGWGHQIRSYVLDQSRIKDLRTNVEISNTQKVLDGDLDPFIQASLKQGV</sequence>